<dbReference type="Proteomes" id="UP001560573">
    <property type="component" value="Unassembled WGS sequence"/>
</dbReference>
<evidence type="ECO:0000259" key="2">
    <source>
        <dbReference type="Pfam" id="PF08327"/>
    </source>
</evidence>
<organism evidence="3 4">
    <name type="scientific">Danxiaibacter flavus</name>
    <dbReference type="NCBI Taxonomy" id="3049108"/>
    <lineage>
        <taxon>Bacteria</taxon>
        <taxon>Pseudomonadati</taxon>
        <taxon>Bacteroidota</taxon>
        <taxon>Chitinophagia</taxon>
        <taxon>Chitinophagales</taxon>
        <taxon>Chitinophagaceae</taxon>
        <taxon>Danxiaibacter</taxon>
    </lineage>
</organism>
<dbReference type="Pfam" id="PF08327">
    <property type="entry name" value="AHSA1"/>
    <property type="match status" value="1"/>
</dbReference>
<keyword evidence="4" id="KW-1185">Reference proteome</keyword>
<evidence type="ECO:0000313" key="3">
    <source>
        <dbReference type="EMBL" id="MEX6688750.1"/>
    </source>
</evidence>
<comment type="caution">
    <text evidence="3">The sequence shown here is derived from an EMBL/GenBank/DDBJ whole genome shotgun (WGS) entry which is preliminary data.</text>
</comment>
<dbReference type="EMBL" id="JAULBC010000004">
    <property type="protein sequence ID" value="MEX6688750.1"/>
    <property type="molecule type" value="Genomic_DNA"/>
</dbReference>
<sequence>MQDYNWSTFTKRVPIKASKEAIYNAWTTQAGLESWFLREAHFTTKDGVARTPSEQVKPGDKYKWLWHGYDDSAVEQNEILEANGTDLLKFIFSGNCIVTVSIKEEAGETLCELTQQMPMNDEKEQRYFYIECGKGWSLYLLNLKSILEGGLDLRNKNINLPNVVNA</sequence>
<name>A0ABV3ZGW6_9BACT</name>
<dbReference type="InterPro" id="IPR013538">
    <property type="entry name" value="ASHA1/2-like_C"/>
</dbReference>
<accession>A0ABV3ZGW6</accession>
<dbReference type="InterPro" id="IPR023393">
    <property type="entry name" value="START-like_dom_sf"/>
</dbReference>
<dbReference type="Gene3D" id="3.30.530.20">
    <property type="match status" value="1"/>
</dbReference>
<protein>
    <submittedName>
        <fullName evidence="3">SRPBCC domain-containing protein</fullName>
    </submittedName>
</protein>
<evidence type="ECO:0000313" key="4">
    <source>
        <dbReference type="Proteomes" id="UP001560573"/>
    </source>
</evidence>
<reference evidence="3 4" key="1">
    <citation type="submission" date="2023-07" db="EMBL/GenBank/DDBJ databases">
        <authorList>
            <person name="Lian W.-H."/>
        </authorList>
    </citation>
    <scope>NUCLEOTIDE SEQUENCE [LARGE SCALE GENOMIC DNA]</scope>
    <source>
        <strain evidence="3 4">SYSU DXS3180</strain>
    </source>
</reference>
<proteinExistence type="inferred from homology"/>
<dbReference type="RefSeq" id="WP_369330159.1">
    <property type="nucleotide sequence ID" value="NZ_JAULBC010000004.1"/>
</dbReference>
<feature type="domain" description="Activator of Hsp90 ATPase homologue 1/2-like C-terminal" evidence="2">
    <location>
        <begin position="16"/>
        <end position="148"/>
    </location>
</feature>
<evidence type="ECO:0000256" key="1">
    <source>
        <dbReference type="ARBA" id="ARBA00006817"/>
    </source>
</evidence>
<comment type="similarity">
    <text evidence="1">Belongs to the AHA1 family.</text>
</comment>
<dbReference type="CDD" id="cd07814">
    <property type="entry name" value="SRPBCC_CalC_Aha1-like"/>
    <property type="match status" value="1"/>
</dbReference>
<dbReference type="SUPFAM" id="SSF55961">
    <property type="entry name" value="Bet v1-like"/>
    <property type="match status" value="1"/>
</dbReference>
<gene>
    <name evidence="3" type="ORF">QTN47_14680</name>
</gene>